<dbReference type="Gene3D" id="3.40.1010.20">
    <property type="entry name" value="4-hydroxy-3-methylbut-2-enyl diphosphate reductase, catalytic domain"/>
    <property type="match status" value="2"/>
</dbReference>
<feature type="binding site" evidence="5">
    <location>
        <position position="47"/>
    </location>
    <ligand>
        <name>dimethylallyl diphosphate</name>
        <dbReference type="ChEBI" id="CHEBI:57623"/>
    </ligand>
</feature>
<evidence type="ECO:0000313" key="7">
    <source>
        <dbReference type="Proteomes" id="UP000266796"/>
    </source>
</evidence>
<comment type="function">
    <text evidence="5">Catalyzes the conversion of 1-hydroxy-2-methyl-2-(E)-butenyl 4-diphosphate (HMBPP) into a mixture of isopentenyl diphosphate (IPP) and dimethylallyl diphosphate (DMAPP). Acts in the terminal step of the DOXP/MEP pathway for isoprenoid precursor biosynthesis.</text>
</comment>
<dbReference type="GO" id="GO:0046872">
    <property type="term" value="F:metal ion binding"/>
    <property type="evidence" value="ECO:0007669"/>
    <property type="project" value="UniProtKB-KW"/>
</dbReference>
<dbReference type="EMBL" id="CP025628">
    <property type="protein sequence ID" value="AWD32516.1"/>
    <property type="molecule type" value="Genomic_DNA"/>
</dbReference>
<feature type="binding site" evidence="5">
    <location>
        <position position="230"/>
    </location>
    <ligand>
        <name>(2E)-4-hydroxy-3-methylbut-2-enyl diphosphate</name>
        <dbReference type="ChEBI" id="CHEBI:128753"/>
    </ligand>
</feature>
<dbReference type="GO" id="GO:0016114">
    <property type="term" value="P:terpenoid biosynthetic process"/>
    <property type="evidence" value="ECO:0007669"/>
    <property type="project" value="UniProtKB-UniRule"/>
</dbReference>
<feature type="binding site" evidence="5">
    <location>
        <position position="130"/>
    </location>
    <ligand>
        <name>isopentenyl diphosphate</name>
        <dbReference type="ChEBI" id="CHEBI:128769"/>
    </ligand>
</feature>
<evidence type="ECO:0000256" key="4">
    <source>
        <dbReference type="ARBA" id="ARBA00023014"/>
    </source>
</evidence>
<dbReference type="NCBIfam" id="NF002188">
    <property type="entry name" value="PRK01045.1-2"/>
    <property type="match status" value="1"/>
</dbReference>
<feature type="binding site" evidence="5">
    <location>
        <position position="80"/>
    </location>
    <ligand>
        <name>(2E)-4-hydroxy-3-methylbut-2-enyl diphosphate</name>
        <dbReference type="ChEBI" id="CHEBI:128753"/>
    </ligand>
</feature>
<feature type="binding site" evidence="5">
    <location>
        <position position="47"/>
    </location>
    <ligand>
        <name>isopentenyl diphosphate</name>
        <dbReference type="ChEBI" id="CHEBI:128769"/>
    </ligand>
</feature>
<dbReference type="Proteomes" id="UP000266796">
    <property type="component" value="Chromosome"/>
</dbReference>
<comment type="similarity">
    <text evidence="5">Belongs to the IspH family.</text>
</comment>
<dbReference type="GO" id="GO:0019288">
    <property type="term" value="P:isopentenyl diphosphate biosynthetic process, methylerythritol 4-phosphate pathway"/>
    <property type="evidence" value="ECO:0007669"/>
    <property type="project" value="UniProtKB-UniRule"/>
</dbReference>
<feature type="binding site" evidence="5">
    <location>
        <position position="130"/>
    </location>
    <ligand>
        <name>dimethylallyl diphosphate</name>
        <dbReference type="ChEBI" id="CHEBI:57623"/>
    </ligand>
</feature>
<feature type="binding site" evidence="5">
    <location>
        <position position="102"/>
    </location>
    <ligand>
        <name>[4Fe-4S] cluster</name>
        <dbReference type="ChEBI" id="CHEBI:49883"/>
    </ligand>
</feature>
<feature type="active site" description="Proton donor" evidence="5">
    <location>
        <position position="132"/>
    </location>
</feature>
<feature type="binding site" evidence="5">
    <location>
        <position position="130"/>
    </location>
    <ligand>
        <name>(2E)-4-hydroxy-3-methylbut-2-enyl diphosphate</name>
        <dbReference type="ChEBI" id="CHEBI:128753"/>
    </ligand>
</feature>
<feature type="binding site" evidence="5">
    <location>
        <position position="200"/>
    </location>
    <ligand>
        <name>[4Fe-4S] cluster</name>
        <dbReference type="ChEBI" id="CHEBI:49883"/>
    </ligand>
</feature>
<dbReference type="EC" id="1.17.7.4" evidence="5"/>
<feature type="binding site" evidence="5">
    <location>
        <position position="47"/>
    </location>
    <ligand>
        <name>(2E)-4-hydroxy-3-methylbut-2-enyl diphosphate</name>
        <dbReference type="ChEBI" id="CHEBI:128753"/>
    </ligand>
</feature>
<proteinExistence type="inferred from homology"/>
<feature type="binding site" evidence="5">
    <location>
        <position position="18"/>
    </location>
    <ligand>
        <name>[4Fe-4S] cluster</name>
        <dbReference type="ChEBI" id="CHEBI:49883"/>
    </ligand>
</feature>
<reference evidence="6 7" key="1">
    <citation type="journal article" date="2018" name="Parasitology">
        <title>The reduced genome of Candidatus Kinetoplastibacterium sorsogonicusi, the endosymbiont of Kentomonas sorsogonicus (Trypanosomatidae): loss of the haem-synthesis pathway.</title>
        <authorList>
            <person name="Silva F.M."/>
            <person name="Kostygov A.Y."/>
            <person name="Spodareva V.V."/>
            <person name="Butenko A."/>
            <person name="Tossou R."/>
            <person name="Lukes J."/>
            <person name="Yurchenko V."/>
            <person name="Alves J.M.P."/>
        </authorList>
    </citation>
    <scope>NUCLEOTIDE SEQUENCE [LARGE SCALE GENOMIC DNA]</scope>
    <source>
        <strain evidence="6 7">MF-08</strain>
    </source>
</reference>
<feature type="binding site" evidence="5">
    <location>
        <position position="228"/>
    </location>
    <ligand>
        <name>dimethylallyl diphosphate</name>
        <dbReference type="ChEBI" id="CHEBI:57623"/>
    </ligand>
</feature>
<dbReference type="UniPathway" id="UPA00056">
    <property type="reaction ID" value="UER00097"/>
</dbReference>
<comment type="catalytic activity">
    <reaction evidence="5">
        <text>dimethylallyl diphosphate + 2 oxidized [2Fe-2S]-[ferredoxin] + H2O = (2E)-4-hydroxy-3-methylbut-2-enyl diphosphate + 2 reduced [2Fe-2S]-[ferredoxin] + 2 H(+)</text>
        <dbReference type="Rhea" id="RHEA:24825"/>
        <dbReference type="Rhea" id="RHEA-COMP:10000"/>
        <dbReference type="Rhea" id="RHEA-COMP:10001"/>
        <dbReference type="ChEBI" id="CHEBI:15377"/>
        <dbReference type="ChEBI" id="CHEBI:15378"/>
        <dbReference type="ChEBI" id="CHEBI:33737"/>
        <dbReference type="ChEBI" id="CHEBI:33738"/>
        <dbReference type="ChEBI" id="CHEBI:57623"/>
        <dbReference type="ChEBI" id="CHEBI:128753"/>
        <dbReference type="EC" id="1.17.7.4"/>
    </reaction>
</comment>
<name>A0A3Q8ERF1_9PROT</name>
<comment type="pathway">
    <text evidence="5">Isoprenoid biosynthesis; dimethylallyl diphosphate biosynthesis; dimethylallyl diphosphate from (2E)-4-hydroxy-3-methylbutenyl diphosphate: step 1/1.</text>
</comment>
<dbReference type="PANTHER" id="PTHR30426:SF0">
    <property type="entry name" value="4-HYDROXY-3-METHYLBUT-2-ENYL DIPHOSPHATE REDUCTASE"/>
    <property type="match status" value="1"/>
</dbReference>
<evidence type="ECO:0000256" key="1">
    <source>
        <dbReference type="ARBA" id="ARBA00022485"/>
    </source>
</evidence>
<evidence type="ECO:0000313" key="6">
    <source>
        <dbReference type="EMBL" id="AWD32516.1"/>
    </source>
</evidence>
<organism evidence="6 7">
    <name type="scientific">Candidatus Kinetoplastidibacterium kentomonadis</name>
    <dbReference type="NCBI Taxonomy" id="1576550"/>
    <lineage>
        <taxon>Bacteria</taxon>
        <taxon>Pseudomonadati</taxon>
        <taxon>Pseudomonadota</taxon>
        <taxon>Betaproteobacteria</taxon>
        <taxon>Candidatus Kinetoplastidibacterium</taxon>
    </lineage>
</organism>
<feature type="binding site" evidence="5">
    <location>
        <position position="229"/>
    </location>
    <ligand>
        <name>dimethylallyl diphosphate</name>
        <dbReference type="ChEBI" id="CHEBI:57623"/>
    </ligand>
</feature>
<feature type="binding site" evidence="5">
    <location>
        <position position="272"/>
    </location>
    <ligand>
        <name>dimethylallyl diphosphate</name>
        <dbReference type="ChEBI" id="CHEBI:57623"/>
    </ligand>
</feature>
<comment type="cofactor">
    <cofactor evidence="5">
        <name>[4Fe-4S] cluster</name>
        <dbReference type="ChEBI" id="CHEBI:49883"/>
    </cofactor>
    <text evidence="5">Binds 1 [4Fe-4S] cluster per subunit.</text>
</comment>
<dbReference type="RefSeq" id="WP_234411218.1">
    <property type="nucleotide sequence ID" value="NZ_CP025628.1"/>
</dbReference>
<dbReference type="PANTHER" id="PTHR30426">
    <property type="entry name" value="4-HYDROXY-3-METHYLBUT-2-ENYL DIPHOSPHATE REDUCTASE"/>
    <property type="match status" value="1"/>
</dbReference>
<gene>
    <name evidence="5" type="primary">ispH</name>
    <name evidence="6" type="ORF">CKSOR_00750</name>
</gene>
<keyword evidence="4 5" id="KW-0411">Iron-sulfur</keyword>
<dbReference type="UniPathway" id="UPA00059">
    <property type="reaction ID" value="UER00105"/>
</dbReference>
<dbReference type="KEGG" id="kso:CKSOR_00750"/>
<keyword evidence="1 5" id="KW-0004">4Fe-4S</keyword>
<feature type="binding site" evidence="5">
    <location>
        <position position="170"/>
    </location>
    <ligand>
        <name>(2E)-4-hydroxy-3-methylbut-2-enyl diphosphate</name>
        <dbReference type="ChEBI" id="CHEBI:128753"/>
    </ligand>
</feature>
<dbReference type="NCBIfam" id="TIGR00216">
    <property type="entry name" value="ispH_lytB"/>
    <property type="match status" value="1"/>
</dbReference>
<protein>
    <recommendedName>
        <fullName evidence="5">4-hydroxy-3-methylbut-2-enyl diphosphate reductase</fullName>
        <shortName evidence="5">HMBPP reductase</shortName>
        <ecNumber evidence="5">1.17.7.4</ecNumber>
    </recommendedName>
</protein>
<dbReference type="Gene3D" id="3.40.50.11270">
    <property type="match status" value="1"/>
</dbReference>
<dbReference type="InterPro" id="IPR003451">
    <property type="entry name" value="LytB/IspH"/>
</dbReference>
<dbReference type="Pfam" id="PF02401">
    <property type="entry name" value="LYTB"/>
    <property type="match status" value="1"/>
</dbReference>
<dbReference type="GO" id="GO:0050992">
    <property type="term" value="P:dimethylallyl diphosphate biosynthetic process"/>
    <property type="evidence" value="ECO:0007669"/>
    <property type="project" value="UniProtKB-UniRule"/>
</dbReference>
<feature type="binding site" evidence="5">
    <location>
        <position position="80"/>
    </location>
    <ligand>
        <name>isopentenyl diphosphate</name>
        <dbReference type="ChEBI" id="CHEBI:128769"/>
    </ligand>
</feature>
<evidence type="ECO:0000256" key="5">
    <source>
        <dbReference type="HAMAP-Rule" id="MF_00191"/>
    </source>
</evidence>
<evidence type="ECO:0000256" key="3">
    <source>
        <dbReference type="ARBA" id="ARBA00023004"/>
    </source>
</evidence>
<keyword evidence="2 5" id="KW-0479">Metal-binding</keyword>
<dbReference type="AlphaFoldDB" id="A0A3Q8ERF1"/>
<feature type="binding site" evidence="5">
    <location>
        <position position="230"/>
    </location>
    <ligand>
        <name>isopentenyl diphosphate</name>
        <dbReference type="ChEBI" id="CHEBI:128769"/>
    </ligand>
</feature>
<keyword evidence="3 5" id="KW-0408">Iron</keyword>
<feature type="binding site" evidence="5">
    <location>
        <position position="230"/>
    </location>
    <ligand>
        <name>dimethylallyl diphosphate</name>
        <dbReference type="ChEBI" id="CHEBI:57623"/>
    </ligand>
</feature>
<feature type="binding site" evidence="5">
    <location>
        <position position="228"/>
    </location>
    <ligand>
        <name>isopentenyl diphosphate</name>
        <dbReference type="ChEBI" id="CHEBI:128769"/>
    </ligand>
</feature>
<feature type="binding site" evidence="5">
    <location>
        <position position="229"/>
    </location>
    <ligand>
        <name>isopentenyl diphosphate</name>
        <dbReference type="ChEBI" id="CHEBI:128769"/>
    </ligand>
</feature>
<feature type="binding site" evidence="5">
    <location>
        <position position="228"/>
    </location>
    <ligand>
        <name>(2E)-4-hydroxy-3-methylbut-2-enyl diphosphate</name>
        <dbReference type="ChEBI" id="CHEBI:128753"/>
    </ligand>
</feature>
<comment type="catalytic activity">
    <reaction evidence="5">
        <text>isopentenyl diphosphate + 2 oxidized [2Fe-2S]-[ferredoxin] + H2O = (2E)-4-hydroxy-3-methylbut-2-enyl diphosphate + 2 reduced [2Fe-2S]-[ferredoxin] + 2 H(+)</text>
        <dbReference type="Rhea" id="RHEA:24488"/>
        <dbReference type="Rhea" id="RHEA-COMP:10000"/>
        <dbReference type="Rhea" id="RHEA-COMP:10001"/>
        <dbReference type="ChEBI" id="CHEBI:15377"/>
        <dbReference type="ChEBI" id="CHEBI:15378"/>
        <dbReference type="ChEBI" id="CHEBI:33737"/>
        <dbReference type="ChEBI" id="CHEBI:33738"/>
        <dbReference type="ChEBI" id="CHEBI:128753"/>
        <dbReference type="ChEBI" id="CHEBI:128769"/>
        <dbReference type="EC" id="1.17.7.4"/>
    </reaction>
</comment>
<sequence length="317" mass="35990">MKIQSETEIILANPRGFCAGVERAINIVEKVLTLYNPPIYVKHDIVHNKHVVSYFKSKGVIFIEDLSLVPNEAIIIFSAHGVSKKIKKEAKFRNLKIFDATCPLVTKVHLEVENMRKKNKKIIMIGHKGHPEVEGTLGQCKDGIFLVESFEDIKKLNFNEYENLALITQTTLSIDDTNELSNKIKFRYPNIEEPKKSDICYATQNRQDAIKILTKFCDLIIILGSKNSSNSNRLYEIAIKSKIESYLIDDFSDFKEVWLIDKKKIGISAGASAPENLINDLLDFLCKKGIKKISTINKQDENMSFKLPIELINIGAD</sequence>
<dbReference type="HAMAP" id="MF_00191">
    <property type="entry name" value="IspH"/>
    <property type="match status" value="1"/>
</dbReference>
<keyword evidence="5" id="KW-0414">Isoprene biosynthesis</keyword>
<dbReference type="GO" id="GO:0051539">
    <property type="term" value="F:4 iron, 4 sulfur cluster binding"/>
    <property type="evidence" value="ECO:0007669"/>
    <property type="project" value="UniProtKB-UniRule"/>
</dbReference>
<keyword evidence="5" id="KW-0560">Oxidoreductase</keyword>
<feature type="binding site" evidence="5">
    <location>
        <position position="229"/>
    </location>
    <ligand>
        <name>(2E)-4-hydroxy-3-methylbut-2-enyl diphosphate</name>
        <dbReference type="ChEBI" id="CHEBI:128753"/>
    </ligand>
</feature>
<feature type="binding site" evidence="5">
    <location>
        <position position="80"/>
    </location>
    <ligand>
        <name>dimethylallyl diphosphate</name>
        <dbReference type="ChEBI" id="CHEBI:57623"/>
    </ligand>
</feature>
<keyword evidence="7" id="KW-1185">Reference proteome</keyword>
<dbReference type="CDD" id="cd13944">
    <property type="entry name" value="lytB_ispH"/>
    <property type="match status" value="1"/>
</dbReference>
<dbReference type="NCBIfam" id="NF002190">
    <property type="entry name" value="PRK01045.1-4"/>
    <property type="match status" value="1"/>
</dbReference>
<dbReference type="GO" id="GO:0051745">
    <property type="term" value="F:4-hydroxy-3-methylbut-2-enyl diphosphate reductase activity"/>
    <property type="evidence" value="ECO:0007669"/>
    <property type="project" value="UniProtKB-UniRule"/>
</dbReference>
<feature type="binding site" evidence="5">
    <location>
        <position position="272"/>
    </location>
    <ligand>
        <name>isopentenyl diphosphate</name>
        <dbReference type="ChEBI" id="CHEBI:128769"/>
    </ligand>
</feature>
<evidence type="ECO:0000256" key="2">
    <source>
        <dbReference type="ARBA" id="ARBA00022723"/>
    </source>
</evidence>
<accession>A0A3Q8ERF1</accession>
<feature type="binding site" evidence="5">
    <location>
        <position position="272"/>
    </location>
    <ligand>
        <name>(2E)-4-hydroxy-3-methylbut-2-enyl diphosphate</name>
        <dbReference type="ChEBI" id="CHEBI:128753"/>
    </ligand>
</feature>
<comment type="pathway">
    <text evidence="5">Isoprenoid biosynthesis; isopentenyl diphosphate biosynthesis via DXP pathway; isopentenyl diphosphate from 1-deoxy-D-xylulose 5-phosphate: step 6/6.</text>
</comment>